<dbReference type="Pfam" id="PF16916">
    <property type="entry name" value="ZT_dimer"/>
    <property type="match status" value="1"/>
</dbReference>
<dbReference type="InterPro" id="IPR050681">
    <property type="entry name" value="CDF/SLC30A"/>
</dbReference>
<dbReference type="AlphaFoldDB" id="A0A1S8X6Y9"/>
<evidence type="ECO:0000259" key="4">
    <source>
        <dbReference type="Pfam" id="PF16916"/>
    </source>
</evidence>
<keyword evidence="3" id="KW-0812">Transmembrane</keyword>
<evidence type="ECO:0000256" key="3">
    <source>
        <dbReference type="SAM" id="Phobius"/>
    </source>
</evidence>
<comment type="similarity">
    <text evidence="1">Belongs to the cation diffusion facilitator (CDF) transporter (TC 2.A.4) family. SLC30A subfamily.</text>
</comment>
<dbReference type="InterPro" id="IPR027470">
    <property type="entry name" value="Cation_efflux_CTD"/>
</dbReference>
<name>A0A1S8X6Y9_OPIVI</name>
<reference evidence="5 6" key="1">
    <citation type="submission" date="2015-03" db="EMBL/GenBank/DDBJ databases">
        <title>Draft genome of the nematode, Opisthorchis viverrini.</title>
        <authorList>
            <person name="Mitreva M."/>
        </authorList>
    </citation>
    <scope>NUCLEOTIDE SEQUENCE [LARGE SCALE GENOMIC DNA]</scope>
    <source>
        <strain evidence="5">Khon Kaen</strain>
    </source>
</reference>
<keyword evidence="3" id="KW-0472">Membrane</keyword>
<dbReference type="PANTHER" id="PTHR11562">
    <property type="entry name" value="CATION EFFLUX PROTEIN/ ZINC TRANSPORTER"/>
    <property type="match status" value="1"/>
</dbReference>
<dbReference type="Proteomes" id="UP000243686">
    <property type="component" value="Unassembled WGS sequence"/>
</dbReference>
<protein>
    <recommendedName>
        <fullName evidence="4">Cation efflux protein cytoplasmic domain-containing protein</fullName>
    </recommendedName>
</protein>
<evidence type="ECO:0000256" key="1">
    <source>
        <dbReference type="ARBA" id="ARBA00008873"/>
    </source>
</evidence>
<keyword evidence="2" id="KW-0864">Zinc transport</keyword>
<proteinExistence type="inferred from homology"/>
<feature type="transmembrane region" description="Helical" evidence="3">
    <location>
        <begin position="61"/>
        <end position="82"/>
    </location>
</feature>
<dbReference type="SUPFAM" id="SSF160240">
    <property type="entry name" value="Cation efflux protein cytoplasmic domain-like"/>
    <property type="match status" value="1"/>
</dbReference>
<dbReference type="GO" id="GO:0005886">
    <property type="term" value="C:plasma membrane"/>
    <property type="evidence" value="ECO:0007669"/>
    <property type="project" value="TreeGrafter"/>
</dbReference>
<keyword evidence="2" id="KW-0862">Zinc</keyword>
<evidence type="ECO:0000313" key="5">
    <source>
        <dbReference type="EMBL" id="OON22500.1"/>
    </source>
</evidence>
<feature type="domain" description="Cation efflux protein cytoplasmic" evidence="4">
    <location>
        <begin position="94"/>
        <end position="137"/>
    </location>
</feature>
<accession>A0A1S8X6Y9</accession>
<gene>
    <name evidence="5" type="ORF">X801_01593</name>
</gene>
<keyword evidence="3" id="KW-1133">Transmembrane helix</keyword>
<evidence type="ECO:0000256" key="2">
    <source>
        <dbReference type="ARBA" id="ARBA00022906"/>
    </source>
</evidence>
<keyword evidence="6" id="KW-1185">Reference proteome</keyword>
<dbReference type="GO" id="GO:0005385">
    <property type="term" value="F:zinc ion transmembrane transporter activity"/>
    <property type="evidence" value="ECO:0007669"/>
    <property type="project" value="TreeGrafter"/>
</dbReference>
<organism evidence="5 6">
    <name type="scientific">Opisthorchis viverrini</name>
    <name type="common">Southeast Asian liver fluke</name>
    <dbReference type="NCBI Taxonomy" id="6198"/>
    <lineage>
        <taxon>Eukaryota</taxon>
        <taxon>Metazoa</taxon>
        <taxon>Spiralia</taxon>
        <taxon>Lophotrochozoa</taxon>
        <taxon>Platyhelminthes</taxon>
        <taxon>Trematoda</taxon>
        <taxon>Digenea</taxon>
        <taxon>Opisthorchiida</taxon>
        <taxon>Opisthorchiata</taxon>
        <taxon>Opisthorchiidae</taxon>
        <taxon>Opisthorchis</taxon>
    </lineage>
</organism>
<keyword evidence="2" id="KW-0813">Transport</keyword>
<evidence type="ECO:0000313" key="6">
    <source>
        <dbReference type="Proteomes" id="UP000243686"/>
    </source>
</evidence>
<keyword evidence="2" id="KW-0406">Ion transport</keyword>
<dbReference type="InterPro" id="IPR036837">
    <property type="entry name" value="Cation_efflux_CTD_sf"/>
</dbReference>
<dbReference type="PANTHER" id="PTHR11562:SF17">
    <property type="entry name" value="RE54080P-RELATED"/>
    <property type="match status" value="1"/>
</dbReference>
<dbReference type="GO" id="GO:0010043">
    <property type="term" value="P:response to zinc ion"/>
    <property type="evidence" value="ECO:0007669"/>
    <property type="project" value="TreeGrafter"/>
</dbReference>
<dbReference type="EMBL" id="KV891753">
    <property type="protein sequence ID" value="OON22500.1"/>
    <property type="molecule type" value="Genomic_DNA"/>
</dbReference>
<sequence>MDTHSVVSSLPFLSWNLTKESEVKYMPDIQTSPGGYQGTGSCYERPIQESWCICYFPKLKVVDPICTFLFSILVLITTINVLRDALSVLMEATPRGLDFNDVKNALNDVPGVVELHNLRMWSLTMNKTAVSVHLAVAELGFT</sequence>